<dbReference type="GO" id="GO:0016788">
    <property type="term" value="F:hydrolase activity, acting on ester bonds"/>
    <property type="evidence" value="ECO:0007669"/>
    <property type="project" value="InterPro"/>
</dbReference>
<dbReference type="GO" id="GO:0005829">
    <property type="term" value="C:cytosol"/>
    <property type="evidence" value="ECO:0007669"/>
    <property type="project" value="TreeGrafter"/>
</dbReference>
<dbReference type="EMBL" id="VSSQ01000092">
    <property type="protein sequence ID" value="MPL75816.1"/>
    <property type="molecule type" value="Genomic_DNA"/>
</dbReference>
<dbReference type="Gene3D" id="3.20.20.140">
    <property type="entry name" value="Metal-dependent hydrolases"/>
    <property type="match status" value="1"/>
</dbReference>
<gene>
    <name evidence="1" type="primary">ycfH_6</name>
    <name evidence="1" type="ORF">SDC9_21647</name>
</gene>
<protein>
    <submittedName>
        <fullName evidence="1">Putative metal-dependent hydrolase YcfH</fullName>
        <ecNumber evidence="1">3.1.-.-</ecNumber>
    </submittedName>
</protein>
<comment type="caution">
    <text evidence="1">The sequence shown here is derived from an EMBL/GenBank/DDBJ whole genome shotgun (WGS) entry which is preliminary data.</text>
</comment>
<dbReference type="Pfam" id="PF01026">
    <property type="entry name" value="TatD_DNase"/>
    <property type="match status" value="1"/>
</dbReference>
<dbReference type="PANTHER" id="PTHR46124:SF2">
    <property type="entry name" value="D-AMINOACYL-TRNA DEACYLASE"/>
    <property type="match status" value="1"/>
</dbReference>
<accession>A0A644UA23</accession>
<proteinExistence type="predicted"/>
<dbReference type="SUPFAM" id="SSF51556">
    <property type="entry name" value="Metallo-dependent hydrolases"/>
    <property type="match status" value="1"/>
</dbReference>
<dbReference type="PANTHER" id="PTHR46124">
    <property type="entry name" value="D-AMINOACYL-TRNA DEACYLASE"/>
    <property type="match status" value="1"/>
</dbReference>
<evidence type="ECO:0000313" key="1">
    <source>
        <dbReference type="EMBL" id="MPL75816.1"/>
    </source>
</evidence>
<dbReference type="PIRSF" id="PIRSF005902">
    <property type="entry name" value="DNase_TatD"/>
    <property type="match status" value="1"/>
</dbReference>
<name>A0A644UA23_9ZZZZ</name>
<dbReference type="CDD" id="cd01310">
    <property type="entry name" value="TatD_DNAse"/>
    <property type="match status" value="1"/>
</dbReference>
<reference evidence="1" key="1">
    <citation type="submission" date="2019-08" db="EMBL/GenBank/DDBJ databases">
        <authorList>
            <person name="Kucharzyk K."/>
            <person name="Murdoch R.W."/>
            <person name="Higgins S."/>
            <person name="Loffler F."/>
        </authorList>
    </citation>
    <scope>NUCLEOTIDE SEQUENCE</scope>
</reference>
<dbReference type="InterPro" id="IPR001130">
    <property type="entry name" value="TatD-like"/>
</dbReference>
<dbReference type="AlphaFoldDB" id="A0A644UA23"/>
<keyword evidence="1" id="KW-0378">Hydrolase</keyword>
<dbReference type="EC" id="3.1.-.-" evidence="1"/>
<dbReference type="InterPro" id="IPR032466">
    <property type="entry name" value="Metal_Hydrolase"/>
</dbReference>
<organism evidence="1">
    <name type="scientific">bioreactor metagenome</name>
    <dbReference type="NCBI Taxonomy" id="1076179"/>
    <lineage>
        <taxon>unclassified sequences</taxon>
        <taxon>metagenomes</taxon>
        <taxon>ecological metagenomes</taxon>
    </lineage>
</organism>
<sequence length="291" mass="34042">MSSDLSKIEYIDIHSHLQFEGYGEERKNILERMRENKVATICIGADLKESEAGKVLAEENENIFYAIGLHPYDNLSEFGFAFDSQKDYFQKLKNLNGEKCVAIGECGLDYFYIHKKFKDGEISEGELQEEISKQKEIFRRHIELALELDLPLMLHVRPSEIDGNKEDAYLEVVEILKEYKNVRGDFHFFVSTKKVLEKILKELPNFNISIPAVCTFTNEYDEVIKNIPLDKIHIETDSPFVLPKNKRGKAKQNEPTFVIEVFDKICEIRNIENKEEFKEILKQNFKRMFLK</sequence>